<feature type="region of interest" description="Disordered" evidence="9">
    <location>
        <begin position="337"/>
        <end position="380"/>
    </location>
</feature>
<comment type="subcellular location">
    <subcellularLocation>
        <location evidence="1">Nucleus</location>
    </subcellularLocation>
</comment>
<gene>
    <name evidence="11" type="ORF">PACTADRAFT_75884</name>
</gene>
<evidence type="ECO:0000256" key="2">
    <source>
        <dbReference type="ARBA" id="ARBA00022553"/>
    </source>
</evidence>
<dbReference type="EMBL" id="KV454014">
    <property type="protein sequence ID" value="ODV95366.1"/>
    <property type="molecule type" value="Genomic_DNA"/>
</dbReference>
<dbReference type="PRINTS" id="PR00503">
    <property type="entry name" value="BROMODOMAIN"/>
</dbReference>
<accession>A0A1E4TUF1</accession>
<reference evidence="12" key="1">
    <citation type="submission" date="2016-05" db="EMBL/GenBank/DDBJ databases">
        <title>Comparative genomics of biotechnologically important yeasts.</title>
        <authorList>
            <consortium name="DOE Joint Genome Institute"/>
            <person name="Riley R."/>
            <person name="Haridas S."/>
            <person name="Wolfe K.H."/>
            <person name="Lopes M.R."/>
            <person name="Hittinger C.T."/>
            <person name="Goker M."/>
            <person name="Salamov A."/>
            <person name="Wisecaver J."/>
            <person name="Long T.M."/>
            <person name="Aerts A.L."/>
            <person name="Barry K."/>
            <person name="Choi C."/>
            <person name="Clum A."/>
            <person name="Coughlan A.Y."/>
            <person name="Deshpande S."/>
            <person name="Douglass A.P."/>
            <person name="Hanson S.J."/>
            <person name="Klenk H.-P."/>
            <person name="Labutti K."/>
            <person name="Lapidus A."/>
            <person name="Lindquist E."/>
            <person name="Lipzen A."/>
            <person name="Meier-Kolthoff J.P."/>
            <person name="Ohm R.A."/>
            <person name="Otillar R.P."/>
            <person name="Pangilinan J."/>
            <person name="Peng Y."/>
            <person name="Rokas A."/>
            <person name="Rosa C.A."/>
            <person name="Scheuner C."/>
            <person name="Sibirny A.A."/>
            <person name="Slot J.C."/>
            <person name="Stielow J.B."/>
            <person name="Sun H."/>
            <person name="Kurtzman C.P."/>
            <person name="Blackwell M."/>
            <person name="Grigoriev I.V."/>
            <person name="Jeffries T.W."/>
        </authorList>
    </citation>
    <scope>NUCLEOTIDE SEQUENCE [LARGE SCALE GENOMIC DNA]</scope>
    <source>
        <strain evidence="12">NRRL Y-2460</strain>
    </source>
</reference>
<dbReference type="PANTHER" id="PTHR47343:SF1">
    <property type="entry name" value="TRANSCRIPTIONAL ACTIVATOR SPT7"/>
    <property type="match status" value="1"/>
</dbReference>
<keyword evidence="4 8" id="KW-0103">Bromodomain</keyword>
<evidence type="ECO:0000256" key="7">
    <source>
        <dbReference type="ARBA" id="ARBA00093633"/>
    </source>
</evidence>
<dbReference type="InterPro" id="IPR036427">
    <property type="entry name" value="Bromodomain-like_sf"/>
</dbReference>
<keyword evidence="12" id="KW-1185">Reference proteome</keyword>
<dbReference type="CDD" id="cd22927">
    <property type="entry name" value="HFD_SPT7"/>
    <property type="match status" value="1"/>
</dbReference>
<dbReference type="PROSITE" id="PS00633">
    <property type="entry name" value="BROMODOMAIN_1"/>
    <property type="match status" value="1"/>
</dbReference>
<feature type="compositionally biased region" description="Polar residues" evidence="9">
    <location>
        <begin position="606"/>
        <end position="617"/>
    </location>
</feature>
<dbReference type="PANTHER" id="PTHR47343">
    <property type="entry name" value="TRANSCRIPTIONAL ACTIVATOR SPT7"/>
    <property type="match status" value="1"/>
</dbReference>
<dbReference type="GO" id="GO:0000124">
    <property type="term" value="C:SAGA complex"/>
    <property type="evidence" value="ECO:0007669"/>
    <property type="project" value="InterPro"/>
</dbReference>
<keyword evidence="6" id="KW-0539">Nucleus</keyword>
<dbReference type="STRING" id="669874.A0A1E4TUF1"/>
<dbReference type="Proteomes" id="UP000094236">
    <property type="component" value="Unassembled WGS sequence"/>
</dbReference>
<dbReference type="CDD" id="cd05510">
    <property type="entry name" value="Bromo_SPT7_like"/>
    <property type="match status" value="1"/>
</dbReference>
<dbReference type="PROSITE" id="PS50014">
    <property type="entry name" value="BROMODOMAIN_2"/>
    <property type="match status" value="1"/>
</dbReference>
<proteinExistence type="predicted"/>
<evidence type="ECO:0000256" key="3">
    <source>
        <dbReference type="ARBA" id="ARBA00023015"/>
    </source>
</evidence>
<dbReference type="OrthoDB" id="21449at2759"/>
<keyword evidence="3" id="KW-0805">Transcription regulation</keyword>
<dbReference type="GO" id="GO:0006357">
    <property type="term" value="P:regulation of transcription by RNA polymerase II"/>
    <property type="evidence" value="ECO:0007669"/>
    <property type="project" value="UniProtKB-ARBA"/>
</dbReference>
<feature type="region of interest" description="Disordered" evidence="9">
    <location>
        <begin position="144"/>
        <end position="166"/>
    </location>
</feature>
<dbReference type="InterPro" id="IPR037782">
    <property type="entry name" value="Spt7"/>
</dbReference>
<organism evidence="11 12">
    <name type="scientific">Pachysolen tannophilus NRRL Y-2460</name>
    <dbReference type="NCBI Taxonomy" id="669874"/>
    <lineage>
        <taxon>Eukaryota</taxon>
        <taxon>Fungi</taxon>
        <taxon>Dikarya</taxon>
        <taxon>Ascomycota</taxon>
        <taxon>Saccharomycotina</taxon>
        <taxon>Pichiomycetes</taxon>
        <taxon>Pachysolenaceae</taxon>
        <taxon>Pachysolen</taxon>
    </lineage>
</organism>
<feature type="region of interest" description="Disordered" evidence="9">
    <location>
        <begin position="555"/>
        <end position="656"/>
    </location>
</feature>
<feature type="compositionally biased region" description="Acidic residues" evidence="9">
    <location>
        <begin position="214"/>
        <end position="241"/>
    </location>
</feature>
<evidence type="ECO:0000313" key="11">
    <source>
        <dbReference type="EMBL" id="ODV95366.1"/>
    </source>
</evidence>
<dbReference type="InterPro" id="IPR001487">
    <property type="entry name" value="Bromodomain"/>
</dbReference>
<keyword evidence="5" id="KW-0804">Transcription</keyword>
<feature type="compositionally biased region" description="Polar residues" evidence="9">
    <location>
        <begin position="356"/>
        <end position="371"/>
    </location>
</feature>
<name>A0A1E4TUF1_PACTA</name>
<feature type="region of interest" description="Disordered" evidence="9">
    <location>
        <begin position="182"/>
        <end position="251"/>
    </location>
</feature>
<evidence type="ECO:0000256" key="4">
    <source>
        <dbReference type="ARBA" id="ARBA00023117"/>
    </source>
</evidence>
<sequence length="1189" mass="136656">MDSKLKIFSANDSSSLFKLTKKLYTQGFFNCYLSSQQFNLLEVIIQSTDNSVESLSNRKNLQLWEEFMSGNVFLKFVNNKEHEKVNKAGVETEGEPQTIVDGNIDDDIELNLNKGVKSARNLASTIRYLLWEKALDFYYAHKVNNNNTNTNNNNNNTTITTVRSNGNIEDEDDYKLFEDLTDDESNESDGKVAAEKQDNANVENKVIGESNRNEDDDYDDDDDDEDEHEKDEKDQDGESNDSNENKNGILPTNDEIKTIEYKYNSTGELILEVPLKIILAEPKYPMANNEIKTVVIESDFEKKNELKLIKNFNKIYHNFENDQRNFIKRRKLEESDKKLESINKSKKHDSNDKNMYNINNFGSNNDNQENSDGNDHENNVNKLLNFGGAANLSLKNLLNRIDENRDKLHLTDLELRNLILDVRKNRSKWTSDDKIGQEELYEACEKVVLELRGYTEHSTAFLNKVSKREAPNYYQVIKHPMDLNTVMKKLKAFQYKNKQQFVDDLMLIWKNCLTYNSDPNHFLRAHAIAMQKKTLGLIPLIPDITIRDRAEVEKEEQELNKEDDKESNETKKGTGASKSTRAATETNKVEEEKEESSIATTPLPITPSTTETPNIQTAPALARENSTDTPMADENDEDEEEEENNGNDQVDDDDDDEDLEIQTWKTLTSNTRYKICSKRSALFKDNKLQPNNEALLRDAEQMSNFSNYLGDEDGIIFNTNRIQNFDRNEHNDPYLIEYDVTGGIPSIPFQGKVTNDLEDEAENSLVEKFLKENHDISNLKSSPFLPSKNGLSRNFVENISLMQEIRKICFKISLIKQMQNQSFVHHTQMKAPEIEKIQDIDIDPISILDEPNRDYFNREVCYNSLKRNVSKILMANGFEVTDPFCVDIMTQLAEDYMGNLIKSIKLHAESQSINKQQENKLSNRQILLLSLLENGVEKPDNLYTYIKENILKQTTKLKDLKSKMTSFLKDLLRPGFQESLGENSFTDNSNQYLTGDFASEIGDDFFGFRELGLDKEFGLLSSSIPLHLLHARLHNSFLGEGLTTSKVRYEDIVSLEYPKLTNKDIDKQIGLLKPFYKDLLEKSKSFYSKQRKTEEQNGNNAVDNEDTIKLVEDEELPNKQRNNRPRIPPTGKIPGLKKKLITSSLFLKRESNIDQHENDENSDKYKNYGNTTNMINGLMLPVNGSTTAH</sequence>
<evidence type="ECO:0000256" key="5">
    <source>
        <dbReference type="ARBA" id="ARBA00023163"/>
    </source>
</evidence>
<evidence type="ECO:0000256" key="6">
    <source>
        <dbReference type="ARBA" id="ARBA00023242"/>
    </source>
</evidence>
<feature type="region of interest" description="Disordered" evidence="9">
    <location>
        <begin position="1113"/>
        <end position="1135"/>
    </location>
</feature>
<dbReference type="SMART" id="SM00297">
    <property type="entry name" value="BROMO"/>
    <property type="match status" value="1"/>
</dbReference>
<feature type="compositionally biased region" description="Acidic residues" evidence="9">
    <location>
        <begin position="631"/>
        <end position="656"/>
    </location>
</feature>
<evidence type="ECO:0000259" key="10">
    <source>
        <dbReference type="PROSITE" id="PS50014"/>
    </source>
</evidence>
<feature type="domain" description="Bromo" evidence="10">
    <location>
        <begin position="453"/>
        <end position="523"/>
    </location>
</feature>
<feature type="compositionally biased region" description="Low complexity" evidence="9">
    <location>
        <begin position="144"/>
        <end position="161"/>
    </location>
</feature>
<evidence type="ECO:0000256" key="8">
    <source>
        <dbReference type="PROSITE-ProRule" id="PRU00035"/>
    </source>
</evidence>
<dbReference type="GO" id="GO:0005634">
    <property type="term" value="C:nucleus"/>
    <property type="evidence" value="ECO:0007669"/>
    <property type="project" value="UniProtKB-SubCell"/>
</dbReference>
<dbReference type="GO" id="GO:0005198">
    <property type="term" value="F:structural molecule activity"/>
    <property type="evidence" value="ECO:0007669"/>
    <property type="project" value="TreeGrafter"/>
</dbReference>
<dbReference type="GO" id="GO:0046695">
    <property type="term" value="C:SLIK (SAGA-like) complex"/>
    <property type="evidence" value="ECO:0007669"/>
    <property type="project" value="InterPro"/>
</dbReference>
<keyword evidence="2" id="KW-0597">Phosphoprotein</keyword>
<dbReference type="InterPro" id="IPR018359">
    <property type="entry name" value="Bromodomain_CS"/>
</dbReference>
<dbReference type="Gene3D" id="1.20.920.10">
    <property type="entry name" value="Bromodomain-like"/>
    <property type="match status" value="1"/>
</dbReference>
<feature type="compositionally biased region" description="Basic and acidic residues" evidence="9">
    <location>
        <begin position="555"/>
        <end position="572"/>
    </location>
</feature>
<dbReference type="FunFam" id="1.20.920.10:FF:000032">
    <property type="entry name" value="Transcriptional activator spt7"/>
    <property type="match status" value="1"/>
</dbReference>
<dbReference type="SUPFAM" id="SSF47370">
    <property type="entry name" value="Bromodomain"/>
    <property type="match status" value="1"/>
</dbReference>
<dbReference type="InterPro" id="IPR009072">
    <property type="entry name" value="Histone-fold"/>
</dbReference>
<dbReference type="GO" id="GO:0006325">
    <property type="term" value="P:chromatin organization"/>
    <property type="evidence" value="ECO:0007669"/>
    <property type="project" value="UniProtKB-ARBA"/>
</dbReference>
<evidence type="ECO:0000313" key="12">
    <source>
        <dbReference type="Proteomes" id="UP000094236"/>
    </source>
</evidence>
<dbReference type="Gene3D" id="1.10.20.10">
    <property type="entry name" value="Histone, subunit A"/>
    <property type="match status" value="1"/>
</dbReference>
<evidence type="ECO:0000256" key="1">
    <source>
        <dbReference type="ARBA" id="ARBA00004123"/>
    </source>
</evidence>
<dbReference type="AlphaFoldDB" id="A0A1E4TUF1"/>
<dbReference type="GO" id="GO:0046982">
    <property type="term" value="F:protein heterodimerization activity"/>
    <property type="evidence" value="ECO:0007669"/>
    <property type="project" value="InterPro"/>
</dbReference>
<feature type="compositionally biased region" description="Basic and acidic residues" evidence="9">
    <location>
        <begin position="337"/>
        <end position="352"/>
    </location>
</feature>
<evidence type="ECO:0000256" key="9">
    <source>
        <dbReference type="SAM" id="MobiDB-lite"/>
    </source>
</evidence>
<feature type="compositionally biased region" description="Basic and acidic residues" evidence="9">
    <location>
        <begin position="188"/>
        <end position="198"/>
    </location>
</feature>
<dbReference type="Pfam" id="PF00439">
    <property type="entry name" value="Bromodomain"/>
    <property type="match status" value="1"/>
</dbReference>
<protein>
    <recommendedName>
        <fullName evidence="7">SAGA complex subunit Spt7</fullName>
    </recommendedName>
</protein>